<dbReference type="InterPro" id="IPR010310">
    <property type="entry name" value="T7SS_ESAT-6-like"/>
</dbReference>
<gene>
    <name evidence="1" type="ORF">H7U36_11905</name>
</gene>
<dbReference type="EMBL" id="JACLYY010000012">
    <property type="protein sequence ID" value="MBM6738792.1"/>
    <property type="molecule type" value="Genomic_DNA"/>
</dbReference>
<protein>
    <submittedName>
        <fullName evidence="1">WXG100 family type VII secretion target</fullName>
    </submittedName>
</protein>
<accession>A0ABS2EB03</accession>
<name>A0ABS2EB03_9FIRM</name>
<dbReference type="Gene3D" id="1.10.287.1060">
    <property type="entry name" value="ESAT-6-like"/>
    <property type="match status" value="1"/>
</dbReference>
<dbReference type="Proteomes" id="UP000716906">
    <property type="component" value="Unassembled WGS sequence"/>
</dbReference>
<comment type="caution">
    <text evidence="1">The sequence shown here is derived from an EMBL/GenBank/DDBJ whole genome shotgun (WGS) entry which is preliminary data.</text>
</comment>
<sequence>MSDVIIVNPQKLREAISEFESCKSQISNDISSLESNIGEIRSAWKDEQASNTYQSKMQKLVTNVTAARDKLQQNIQDLESYTGEVEKTISEAQAKAESLDSNFMV</sequence>
<dbReference type="RefSeq" id="WP_033124214.1">
    <property type="nucleotide sequence ID" value="NZ_JACLYY010000012.1"/>
</dbReference>
<dbReference type="Pfam" id="PF06013">
    <property type="entry name" value="WXG100"/>
    <property type="match status" value="1"/>
</dbReference>
<proteinExistence type="predicted"/>
<organism evidence="1 2">
    <name type="scientific">Faecalicatena fissicatena</name>
    <dbReference type="NCBI Taxonomy" id="290055"/>
    <lineage>
        <taxon>Bacteria</taxon>
        <taxon>Bacillati</taxon>
        <taxon>Bacillota</taxon>
        <taxon>Clostridia</taxon>
        <taxon>Lachnospirales</taxon>
        <taxon>Lachnospiraceae</taxon>
        <taxon>Faecalicatena</taxon>
    </lineage>
</organism>
<dbReference type="SUPFAM" id="SSF140453">
    <property type="entry name" value="EsxAB dimer-like"/>
    <property type="match status" value="1"/>
</dbReference>
<evidence type="ECO:0000313" key="2">
    <source>
        <dbReference type="Proteomes" id="UP000716906"/>
    </source>
</evidence>
<reference evidence="1 2" key="1">
    <citation type="journal article" date="2021" name="Sci. Rep.">
        <title>The distribution of antibiotic resistance genes in chicken gut microbiota commensals.</title>
        <authorList>
            <person name="Juricova H."/>
            <person name="Matiasovicova J."/>
            <person name="Kubasova T."/>
            <person name="Cejkova D."/>
            <person name="Rychlik I."/>
        </authorList>
    </citation>
    <scope>NUCLEOTIDE SEQUENCE [LARGE SCALE GENOMIC DNA]</scope>
    <source>
        <strain evidence="1 2">An773</strain>
    </source>
</reference>
<keyword evidence="2" id="KW-1185">Reference proteome</keyword>
<dbReference type="InterPro" id="IPR036689">
    <property type="entry name" value="ESAT-6-like_sf"/>
</dbReference>
<evidence type="ECO:0000313" key="1">
    <source>
        <dbReference type="EMBL" id="MBM6738792.1"/>
    </source>
</evidence>